<dbReference type="Proteomes" id="UP000640531">
    <property type="component" value="Unassembled WGS sequence"/>
</dbReference>
<proteinExistence type="predicted"/>
<evidence type="ECO:0000313" key="3">
    <source>
        <dbReference type="Proteomes" id="UP000640531"/>
    </source>
</evidence>
<keyword evidence="3" id="KW-1185">Reference proteome</keyword>
<dbReference type="EMBL" id="JACJST010000007">
    <property type="protein sequence ID" value="MBD2568168.1"/>
    <property type="molecule type" value="Genomic_DNA"/>
</dbReference>
<protein>
    <submittedName>
        <fullName evidence="2">DUF2726 domain-containing protein</fullName>
    </submittedName>
</protein>
<gene>
    <name evidence="2" type="ORF">H6G59_09685</name>
</gene>
<dbReference type="InterPro" id="IPR024402">
    <property type="entry name" value="DUF2726"/>
</dbReference>
<name>A0ABR8FD56_9NOST</name>
<evidence type="ECO:0000259" key="1">
    <source>
        <dbReference type="Pfam" id="PF10881"/>
    </source>
</evidence>
<feature type="domain" description="DUF2726" evidence="1">
    <location>
        <begin position="7"/>
        <end position="107"/>
    </location>
</feature>
<sequence>MSIKPKRLVNSYEERMLEFLETCIDENYKIHTQVSLCSFCELGSSLDIKLRNFFFSSSVDSLITNKDYKPCLVVEFQSTYHDSHDARERDNKKLHLLKLAGVPLLYSRIKDFGLLHLYSQNEEIIFNLFTGEKRENAKALIRNYCEPTNFANLRLCVKKISKYI</sequence>
<reference evidence="2 3" key="1">
    <citation type="journal article" date="2020" name="ISME J.">
        <title>Comparative genomics reveals insights into cyanobacterial evolution and habitat adaptation.</title>
        <authorList>
            <person name="Chen M.Y."/>
            <person name="Teng W.K."/>
            <person name="Zhao L."/>
            <person name="Hu C.X."/>
            <person name="Zhou Y.K."/>
            <person name="Han B.P."/>
            <person name="Song L.R."/>
            <person name="Shu W.S."/>
        </authorList>
    </citation>
    <scope>NUCLEOTIDE SEQUENCE [LARGE SCALE GENOMIC DNA]</scope>
    <source>
        <strain evidence="2 3">FACHB-196</strain>
    </source>
</reference>
<comment type="caution">
    <text evidence="2">The sequence shown here is derived from an EMBL/GenBank/DDBJ whole genome shotgun (WGS) entry which is preliminary data.</text>
</comment>
<evidence type="ECO:0000313" key="2">
    <source>
        <dbReference type="EMBL" id="MBD2568168.1"/>
    </source>
</evidence>
<accession>A0ABR8FD56</accession>
<organism evidence="2 3">
    <name type="scientific">Anabaena lutea FACHB-196</name>
    <dbReference type="NCBI Taxonomy" id="2692881"/>
    <lineage>
        <taxon>Bacteria</taxon>
        <taxon>Bacillati</taxon>
        <taxon>Cyanobacteriota</taxon>
        <taxon>Cyanophyceae</taxon>
        <taxon>Nostocales</taxon>
        <taxon>Nostocaceae</taxon>
        <taxon>Anabaena</taxon>
    </lineage>
</organism>
<dbReference type="Pfam" id="PF10881">
    <property type="entry name" value="DUF2726"/>
    <property type="match status" value="1"/>
</dbReference>